<keyword evidence="7" id="KW-0408">Iron</keyword>
<keyword evidence="4" id="KW-0479">Metal-binding</keyword>
<dbReference type="Proteomes" id="UP000237771">
    <property type="component" value="Unassembled WGS sequence"/>
</dbReference>
<feature type="domain" description="FAD-binding FR-type" evidence="9">
    <location>
        <begin position="1"/>
        <end position="102"/>
    </location>
</feature>
<dbReference type="InterPro" id="IPR050415">
    <property type="entry name" value="MRET"/>
</dbReference>
<dbReference type="Gene3D" id="3.40.50.80">
    <property type="entry name" value="Nucleotide-binding domain of ferredoxin-NADP reductase (FNR) module"/>
    <property type="match status" value="1"/>
</dbReference>
<keyword evidence="3" id="KW-0001">2Fe-2S</keyword>
<evidence type="ECO:0000256" key="3">
    <source>
        <dbReference type="ARBA" id="ARBA00022714"/>
    </source>
</evidence>
<evidence type="ECO:0000256" key="7">
    <source>
        <dbReference type="ARBA" id="ARBA00023004"/>
    </source>
</evidence>
<dbReference type="PROSITE" id="PS51384">
    <property type="entry name" value="FAD_FR"/>
    <property type="match status" value="1"/>
</dbReference>
<proteinExistence type="predicted"/>
<dbReference type="PANTHER" id="PTHR47354">
    <property type="entry name" value="NADH OXIDOREDUCTASE HCR"/>
    <property type="match status" value="1"/>
</dbReference>
<dbReference type="InterPro" id="IPR001433">
    <property type="entry name" value="OxRdtase_FAD/NAD-bd"/>
</dbReference>
<organism evidence="11 12">
    <name type="scientific">Flavobacterium granuli</name>
    <dbReference type="NCBI Taxonomy" id="280093"/>
    <lineage>
        <taxon>Bacteria</taxon>
        <taxon>Pseudomonadati</taxon>
        <taxon>Bacteroidota</taxon>
        <taxon>Flavobacteriia</taxon>
        <taxon>Flavobacteriales</taxon>
        <taxon>Flavobacteriaceae</taxon>
        <taxon>Flavobacterium</taxon>
    </lineage>
</organism>
<protein>
    <submittedName>
        <fullName evidence="11">Ferredoxin-NADP reductase</fullName>
    </submittedName>
</protein>
<dbReference type="Proteomes" id="UP000184384">
    <property type="component" value="Unassembled WGS sequence"/>
</dbReference>
<dbReference type="GO" id="GO:0050660">
    <property type="term" value="F:flavin adenine dinucleotide binding"/>
    <property type="evidence" value="ECO:0007669"/>
    <property type="project" value="InterPro"/>
</dbReference>
<dbReference type="PANTHER" id="PTHR47354:SF8">
    <property type="entry name" value="1,2-PHENYLACETYL-COA EPOXIDASE, SUBUNIT E"/>
    <property type="match status" value="1"/>
</dbReference>
<keyword evidence="5" id="KW-0274">FAD</keyword>
<dbReference type="InterPro" id="IPR017938">
    <property type="entry name" value="Riboflavin_synthase-like_b-brl"/>
</dbReference>
<dbReference type="SUPFAM" id="SSF63380">
    <property type="entry name" value="Riboflavin synthase domain-like"/>
    <property type="match status" value="1"/>
</dbReference>
<reference evidence="11" key="2">
    <citation type="submission" date="2016-11" db="EMBL/GenBank/DDBJ databases">
        <authorList>
            <person name="Jaros S."/>
            <person name="Januszkiewicz K."/>
            <person name="Wedrychowicz H."/>
        </authorList>
    </citation>
    <scope>NUCLEOTIDE SEQUENCE [LARGE SCALE GENOMIC DNA]</scope>
    <source>
        <strain evidence="11">DSM 19729</strain>
    </source>
</reference>
<evidence type="ECO:0000313" key="13">
    <source>
        <dbReference type="Proteomes" id="UP000237771"/>
    </source>
</evidence>
<evidence type="ECO:0000259" key="9">
    <source>
        <dbReference type="PROSITE" id="PS51384"/>
    </source>
</evidence>
<evidence type="ECO:0000256" key="1">
    <source>
        <dbReference type="ARBA" id="ARBA00001974"/>
    </source>
</evidence>
<dbReference type="SUPFAM" id="SSF52343">
    <property type="entry name" value="Ferredoxin reductase-like, C-terminal NADP-linked domain"/>
    <property type="match status" value="1"/>
</dbReference>
<dbReference type="AlphaFoldDB" id="A0A1M5IGQ3"/>
<dbReference type="GO" id="GO:0051537">
    <property type="term" value="F:2 iron, 2 sulfur cluster binding"/>
    <property type="evidence" value="ECO:0007669"/>
    <property type="project" value="UniProtKB-KW"/>
</dbReference>
<accession>A0A1M5IGQ3</accession>
<keyword evidence="2" id="KW-0285">Flavoprotein</keyword>
<dbReference type="InterPro" id="IPR012165">
    <property type="entry name" value="Cyt_c3_hydrogenase_gsu"/>
</dbReference>
<dbReference type="PIRSF" id="PIRSF006816">
    <property type="entry name" value="Cyc3_hyd_g"/>
    <property type="match status" value="1"/>
</dbReference>
<evidence type="ECO:0000256" key="6">
    <source>
        <dbReference type="ARBA" id="ARBA00023002"/>
    </source>
</evidence>
<evidence type="ECO:0000256" key="2">
    <source>
        <dbReference type="ARBA" id="ARBA00022630"/>
    </source>
</evidence>
<reference evidence="10 13" key="3">
    <citation type="submission" date="2018-03" db="EMBL/GenBank/DDBJ databases">
        <title>Genomic Encyclopedia of Archaeal and Bacterial Type Strains, Phase II (KMG-II): from individual species to whole genera.</title>
        <authorList>
            <person name="Goeker M."/>
        </authorList>
    </citation>
    <scope>NUCLEOTIDE SEQUENCE [LARGE SCALE GENOMIC DNA]</scope>
    <source>
        <strain evidence="10 13">DSM 17797</strain>
    </source>
</reference>
<dbReference type="Pfam" id="PF08022">
    <property type="entry name" value="FAD_binding_8"/>
    <property type="match status" value="1"/>
</dbReference>
<dbReference type="OrthoDB" id="9789468at2"/>
<name>A0A1M5IGQ3_9FLAO</name>
<evidence type="ECO:0000256" key="4">
    <source>
        <dbReference type="ARBA" id="ARBA00022723"/>
    </source>
</evidence>
<dbReference type="Pfam" id="PF00175">
    <property type="entry name" value="NAD_binding_1"/>
    <property type="match status" value="1"/>
</dbReference>
<dbReference type="Gene3D" id="2.40.30.10">
    <property type="entry name" value="Translation factors"/>
    <property type="match status" value="1"/>
</dbReference>
<evidence type="ECO:0000313" key="10">
    <source>
        <dbReference type="EMBL" id="PRZ27961.1"/>
    </source>
</evidence>
<dbReference type="GO" id="GO:0006221">
    <property type="term" value="P:pyrimidine nucleotide biosynthetic process"/>
    <property type="evidence" value="ECO:0007669"/>
    <property type="project" value="InterPro"/>
</dbReference>
<dbReference type="EMBL" id="PVUB01000001">
    <property type="protein sequence ID" value="PRZ27961.1"/>
    <property type="molecule type" value="Genomic_DNA"/>
</dbReference>
<gene>
    <name evidence="10" type="ORF">BC624_101246</name>
    <name evidence="11" type="ORF">SAMN05443373_101246</name>
</gene>
<dbReference type="InterPro" id="IPR013112">
    <property type="entry name" value="FAD-bd_8"/>
</dbReference>
<dbReference type="PRINTS" id="PR00410">
    <property type="entry name" value="PHEHYDRXLASE"/>
</dbReference>
<evidence type="ECO:0000256" key="8">
    <source>
        <dbReference type="ARBA" id="ARBA00023014"/>
    </source>
</evidence>
<dbReference type="EMBL" id="FQWO01000001">
    <property type="protein sequence ID" value="SHG27508.1"/>
    <property type="molecule type" value="Genomic_DNA"/>
</dbReference>
<reference evidence="12" key="1">
    <citation type="submission" date="2016-11" db="EMBL/GenBank/DDBJ databases">
        <authorList>
            <person name="Varghese N."/>
            <person name="Submissions S."/>
        </authorList>
    </citation>
    <scope>NUCLEOTIDE SEQUENCE [LARGE SCALE GENOMIC DNA]</scope>
    <source>
        <strain evidence="12">DSM 19729</strain>
    </source>
</reference>
<keyword evidence="6" id="KW-0560">Oxidoreductase</keyword>
<dbReference type="STRING" id="280093.SAMN05443373_101246"/>
<sequence>MQNYTVKVKSAEHVTHDVLRIVLEKPKDIEFKPGQATEISINKDGWKDKKRPFTFTSLPKDDFLEFTIKTYPSHQGVTNELLKLKAGDELILHDIFGDIGYTDEGIFIAGGAGVTPFISIFRNLESNNKIGNNKLIFANKTKQDIIHEEEFSRLLGANFINILSDENLNGYDHGFITEDFLKSKIDEHTHKFYVCGPPPMMDAIIKQLHHINITDKDIIKEAY</sequence>
<dbReference type="GO" id="GO:0016491">
    <property type="term" value="F:oxidoreductase activity"/>
    <property type="evidence" value="ECO:0007669"/>
    <property type="project" value="UniProtKB-KW"/>
</dbReference>
<keyword evidence="8" id="KW-0411">Iron-sulfur</keyword>
<dbReference type="InterPro" id="IPR017927">
    <property type="entry name" value="FAD-bd_FR_type"/>
</dbReference>
<evidence type="ECO:0000313" key="12">
    <source>
        <dbReference type="Proteomes" id="UP000184384"/>
    </source>
</evidence>
<dbReference type="InterPro" id="IPR039261">
    <property type="entry name" value="FNR_nucleotide-bd"/>
</dbReference>
<dbReference type="RefSeq" id="WP_072938542.1">
    <property type="nucleotide sequence ID" value="NZ_FQWO01000001.1"/>
</dbReference>
<comment type="cofactor">
    <cofactor evidence="1">
        <name>FAD</name>
        <dbReference type="ChEBI" id="CHEBI:57692"/>
    </cofactor>
</comment>
<evidence type="ECO:0000256" key="5">
    <source>
        <dbReference type="ARBA" id="ARBA00022827"/>
    </source>
</evidence>
<keyword evidence="13" id="KW-1185">Reference proteome</keyword>
<dbReference type="GO" id="GO:0046872">
    <property type="term" value="F:metal ion binding"/>
    <property type="evidence" value="ECO:0007669"/>
    <property type="project" value="UniProtKB-KW"/>
</dbReference>
<evidence type="ECO:0000313" key="11">
    <source>
        <dbReference type="EMBL" id="SHG27508.1"/>
    </source>
</evidence>